<dbReference type="NCBIfam" id="TIGR00560">
    <property type="entry name" value="pgsA"/>
    <property type="match status" value="1"/>
</dbReference>
<evidence type="ECO:0000256" key="2">
    <source>
        <dbReference type="ARBA" id="ARBA00010441"/>
    </source>
</evidence>
<evidence type="ECO:0000256" key="11">
    <source>
        <dbReference type="RuleBase" id="RU003750"/>
    </source>
</evidence>
<dbReference type="InterPro" id="IPR048254">
    <property type="entry name" value="CDP_ALCOHOL_P_TRANSF_CS"/>
</dbReference>
<name>A0AAW1PMN8_9CHLO</name>
<keyword evidence="4 11" id="KW-0808">Transferase</keyword>
<evidence type="ECO:0000256" key="10">
    <source>
        <dbReference type="ARBA" id="ARBA00023264"/>
    </source>
</evidence>
<keyword evidence="14" id="KW-1185">Reference proteome</keyword>
<evidence type="ECO:0000256" key="9">
    <source>
        <dbReference type="ARBA" id="ARBA00023209"/>
    </source>
</evidence>
<dbReference type="Proteomes" id="UP001465755">
    <property type="component" value="Unassembled WGS sequence"/>
</dbReference>
<comment type="subcellular location">
    <subcellularLocation>
        <location evidence="1">Membrane</location>
        <topology evidence="1">Multi-pass membrane protein</topology>
    </subcellularLocation>
</comment>
<evidence type="ECO:0000256" key="5">
    <source>
        <dbReference type="ARBA" id="ARBA00022692"/>
    </source>
</evidence>
<keyword evidence="8 12" id="KW-0472">Membrane</keyword>
<evidence type="ECO:0000313" key="13">
    <source>
        <dbReference type="EMBL" id="KAK9809705.1"/>
    </source>
</evidence>
<comment type="caution">
    <text evidence="13">The sequence shown here is derived from an EMBL/GenBank/DDBJ whole genome shotgun (WGS) entry which is preliminary data.</text>
</comment>
<dbReference type="GO" id="GO:0016020">
    <property type="term" value="C:membrane"/>
    <property type="evidence" value="ECO:0007669"/>
    <property type="project" value="UniProtKB-SubCell"/>
</dbReference>
<dbReference type="PANTHER" id="PTHR14269">
    <property type="entry name" value="CDP-DIACYLGLYCEROL--GLYCEROL-3-PHOSPHATE 3-PHOSPHATIDYLTRANSFERASE-RELATED"/>
    <property type="match status" value="1"/>
</dbReference>
<protein>
    <recommendedName>
        <fullName evidence="15">CDP-diacylglycerol--glycerol-3-phosphate 3-phosphatidyltransferase</fullName>
    </recommendedName>
</protein>
<keyword evidence="6 12" id="KW-1133">Transmembrane helix</keyword>
<proteinExistence type="inferred from homology"/>
<dbReference type="PANTHER" id="PTHR14269:SF62">
    <property type="entry name" value="CDP-DIACYLGLYCEROL--GLYCEROL-3-PHOSPHATE 3-PHOSPHATIDYLTRANSFERASE 1, CHLOROPLASTIC"/>
    <property type="match status" value="1"/>
</dbReference>
<evidence type="ECO:0000256" key="12">
    <source>
        <dbReference type="SAM" id="Phobius"/>
    </source>
</evidence>
<evidence type="ECO:0000256" key="4">
    <source>
        <dbReference type="ARBA" id="ARBA00022679"/>
    </source>
</evidence>
<feature type="transmembrane region" description="Helical" evidence="12">
    <location>
        <begin position="319"/>
        <end position="340"/>
    </location>
</feature>
<dbReference type="InterPro" id="IPR000462">
    <property type="entry name" value="CDP-OH_P_trans"/>
</dbReference>
<keyword evidence="9" id="KW-0594">Phospholipid biosynthesis</keyword>
<evidence type="ECO:0008006" key="15">
    <source>
        <dbReference type="Google" id="ProtNLM"/>
    </source>
</evidence>
<keyword evidence="5 12" id="KW-0812">Transmembrane</keyword>
<gene>
    <name evidence="13" type="ORF">WJX73_007628</name>
</gene>
<evidence type="ECO:0000256" key="1">
    <source>
        <dbReference type="ARBA" id="ARBA00004141"/>
    </source>
</evidence>
<dbReference type="InterPro" id="IPR004570">
    <property type="entry name" value="Phosphatidylglycerol_P_synth"/>
</dbReference>
<organism evidence="13 14">
    <name type="scientific">Symbiochloris irregularis</name>
    <dbReference type="NCBI Taxonomy" id="706552"/>
    <lineage>
        <taxon>Eukaryota</taxon>
        <taxon>Viridiplantae</taxon>
        <taxon>Chlorophyta</taxon>
        <taxon>core chlorophytes</taxon>
        <taxon>Trebouxiophyceae</taxon>
        <taxon>Trebouxiales</taxon>
        <taxon>Trebouxiaceae</taxon>
        <taxon>Symbiochloris</taxon>
    </lineage>
</organism>
<keyword evidence="7" id="KW-0443">Lipid metabolism</keyword>
<evidence type="ECO:0000313" key="14">
    <source>
        <dbReference type="Proteomes" id="UP001465755"/>
    </source>
</evidence>
<accession>A0AAW1PMN8</accession>
<comment type="similarity">
    <text evidence="2 11">Belongs to the CDP-alcohol phosphatidyltransferase class-I family.</text>
</comment>
<dbReference type="InterPro" id="IPR043130">
    <property type="entry name" value="CDP-OH_PTrfase_TM_dom"/>
</dbReference>
<dbReference type="GO" id="GO:0008444">
    <property type="term" value="F:CDP-diacylglycerol-glycerol-3-phosphate 3-phosphatidyltransferase activity"/>
    <property type="evidence" value="ECO:0007669"/>
    <property type="project" value="InterPro"/>
</dbReference>
<keyword evidence="3" id="KW-0444">Lipid biosynthesis</keyword>
<reference evidence="13 14" key="1">
    <citation type="journal article" date="2024" name="Nat. Commun.">
        <title>Phylogenomics reveals the evolutionary origins of lichenization in chlorophyte algae.</title>
        <authorList>
            <person name="Puginier C."/>
            <person name="Libourel C."/>
            <person name="Otte J."/>
            <person name="Skaloud P."/>
            <person name="Haon M."/>
            <person name="Grisel S."/>
            <person name="Petersen M."/>
            <person name="Berrin J.G."/>
            <person name="Delaux P.M."/>
            <person name="Dal Grande F."/>
            <person name="Keller J."/>
        </authorList>
    </citation>
    <scope>NUCLEOTIDE SEQUENCE [LARGE SCALE GENOMIC DNA]</scope>
    <source>
        <strain evidence="13 14">SAG 2036</strain>
    </source>
</reference>
<sequence>MATLDASYAKLAASLAANGLAVPKQQPRLKLWIQKLDEVEASEHLEAHGTSLGADSNTTPFQEACLPPPGSTHIDAEAGSQQAPTHGNNCSSEMSCYRQVHSDAGRPLPASRPAGVRGLRRSARAEVEHLRGDHEPGPFVTNAPRNADVPQLPVAQQKKLTLPTILTLCRLTALPILVTVWYRCTEPCGALVAAIFAVASATDYVDGYVARKMRLKTAFGAFLDPVVDKLLVAAAMVLLCTKPIPVGRYAGNSLLLPLTTIVIICREITISAVREWAAVKGKRAYRSVQVSDWGKYKTGIQMVGITLVLYSFRAANEDLALKAIAVGMPLVGVAALITLVSLTDYMRKLWAVI</sequence>
<evidence type="ECO:0000256" key="6">
    <source>
        <dbReference type="ARBA" id="ARBA00022989"/>
    </source>
</evidence>
<evidence type="ECO:0000256" key="8">
    <source>
        <dbReference type="ARBA" id="ARBA00023136"/>
    </source>
</evidence>
<keyword evidence="10" id="KW-1208">Phospholipid metabolism</keyword>
<dbReference type="PROSITE" id="PS00379">
    <property type="entry name" value="CDP_ALCOHOL_P_TRANSF"/>
    <property type="match status" value="1"/>
</dbReference>
<dbReference type="Pfam" id="PF01066">
    <property type="entry name" value="CDP-OH_P_transf"/>
    <property type="match status" value="1"/>
</dbReference>
<dbReference type="EMBL" id="JALJOQ010000017">
    <property type="protein sequence ID" value="KAK9809705.1"/>
    <property type="molecule type" value="Genomic_DNA"/>
</dbReference>
<dbReference type="Gene3D" id="1.20.120.1760">
    <property type="match status" value="1"/>
</dbReference>
<dbReference type="AlphaFoldDB" id="A0AAW1PMN8"/>
<dbReference type="GO" id="GO:0046474">
    <property type="term" value="P:glycerophospholipid biosynthetic process"/>
    <property type="evidence" value="ECO:0007669"/>
    <property type="project" value="TreeGrafter"/>
</dbReference>
<dbReference type="InterPro" id="IPR050324">
    <property type="entry name" value="CDP-alcohol_PTase-I"/>
</dbReference>
<evidence type="ECO:0000256" key="3">
    <source>
        <dbReference type="ARBA" id="ARBA00022516"/>
    </source>
</evidence>
<evidence type="ECO:0000256" key="7">
    <source>
        <dbReference type="ARBA" id="ARBA00023098"/>
    </source>
</evidence>